<dbReference type="Gene3D" id="2.170.130.10">
    <property type="entry name" value="TonB-dependent receptor, plug domain"/>
    <property type="match status" value="1"/>
</dbReference>
<dbReference type="SUPFAM" id="SSF56935">
    <property type="entry name" value="Porins"/>
    <property type="match status" value="1"/>
</dbReference>
<dbReference type="PATRIC" id="fig|1122219.3.peg.2372"/>
<dbReference type="InterPro" id="IPR037066">
    <property type="entry name" value="Plug_dom_sf"/>
</dbReference>
<name>A0A0J6ZLJ4_9FIRM</name>
<dbReference type="AlphaFoldDB" id="A0A0J6ZLJ4"/>
<dbReference type="Proteomes" id="UP000036503">
    <property type="component" value="Unassembled WGS sequence"/>
</dbReference>
<dbReference type="EMBL" id="LEKT01000048">
    <property type="protein sequence ID" value="KMO85741.1"/>
    <property type="molecule type" value="Genomic_DNA"/>
</dbReference>
<sequence>MGDFAKYSGTGDELQRLGTENVDHIEIIQGAASAKYGSDAIGGGYVPAKDFLLEAFYTFGAKGIGKRDTLYGSENFTLGDYTRIQGTFKF</sequence>
<protein>
    <recommendedName>
        <fullName evidence="1">TonB-dependent receptor plug domain-containing protein</fullName>
    </recommendedName>
</protein>
<accession>A0A0J6ZLJ4</accession>
<feature type="domain" description="TonB-dependent receptor plug" evidence="1">
    <location>
        <begin position="9"/>
        <end position="43"/>
    </location>
</feature>
<reference evidence="2 3" key="1">
    <citation type="submission" date="2015-06" db="EMBL/GenBank/DDBJ databases">
        <title>Draft genome sequence of beer spoilage bacterium Megasphaera cerevisiae type strain 20462.</title>
        <authorList>
            <person name="Kutumbaka K."/>
            <person name="Pasmowitz J."/>
            <person name="Mategko J."/>
            <person name="Reyes D."/>
            <person name="Friedrich A."/>
            <person name="Han S."/>
            <person name="Martens-Habbena W."/>
            <person name="Neal-McKinney J."/>
            <person name="Janagama H.K."/>
            <person name="Nadala C."/>
            <person name="Samadpour M."/>
        </authorList>
    </citation>
    <scope>NUCLEOTIDE SEQUENCE [LARGE SCALE GENOMIC DNA]</scope>
    <source>
        <strain evidence="2 3">DSM 20462</strain>
    </source>
</reference>
<dbReference type="Pfam" id="PF07715">
    <property type="entry name" value="Plug"/>
    <property type="match status" value="1"/>
</dbReference>
<organism evidence="2 3">
    <name type="scientific">Megasphaera cerevisiae DSM 20462</name>
    <dbReference type="NCBI Taxonomy" id="1122219"/>
    <lineage>
        <taxon>Bacteria</taxon>
        <taxon>Bacillati</taxon>
        <taxon>Bacillota</taxon>
        <taxon>Negativicutes</taxon>
        <taxon>Veillonellales</taxon>
        <taxon>Veillonellaceae</taxon>
        <taxon>Megasphaera</taxon>
    </lineage>
</organism>
<proteinExistence type="predicted"/>
<evidence type="ECO:0000313" key="2">
    <source>
        <dbReference type="EMBL" id="KMO85741.1"/>
    </source>
</evidence>
<evidence type="ECO:0000259" key="1">
    <source>
        <dbReference type="Pfam" id="PF07715"/>
    </source>
</evidence>
<evidence type="ECO:0000313" key="3">
    <source>
        <dbReference type="Proteomes" id="UP000036503"/>
    </source>
</evidence>
<dbReference type="InParanoid" id="A0A0J6ZLJ4"/>
<keyword evidence="3" id="KW-1185">Reference proteome</keyword>
<dbReference type="InterPro" id="IPR012910">
    <property type="entry name" value="Plug_dom"/>
</dbReference>
<comment type="caution">
    <text evidence="2">The sequence shown here is derived from an EMBL/GenBank/DDBJ whole genome shotgun (WGS) entry which is preliminary data.</text>
</comment>
<gene>
    <name evidence="2" type="ORF">AB840_11985</name>
</gene>